<gene>
    <name evidence="1" type="ORF">P7K49_039765</name>
</gene>
<feature type="non-terminal residue" evidence="1">
    <location>
        <position position="131"/>
    </location>
</feature>
<accession>A0ABQ9TAA5</accession>
<keyword evidence="2" id="KW-1185">Reference proteome</keyword>
<proteinExistence type="predicted"/>
<organism evidence="1 2">
    <name type="scientific">Saguinus oedipus</name>
    <name type="common">Cotton-top tamarin</name>
    <name type="synonym">Oedipomidas oedipus</name>
    <dbReference type="NCBI Taxonomy" id="9490"/>
    <lineage>
        <taxon>Eukaryota</taxon>
        <taxon>Metazoa</taxon>
        <taxon>Chordata</taxon>
        <taxon>Craniata</taxon>
        <taxon>Vertebrata</taxon>
        <taxon>Euteleostomi</taxon>
        <taxon>Mammalia</taxon>
        <taxon>Eutheria</taxon>
        <taxon>Euarchontoglires</taxon>
        <taxon>Primates</taxon>
        <taxon>Haplorrhini</taxon>
        <taxon>Platyrrhini</taxon>
        <taxon>Cebidae</taxon>
        <taxon>Callitrichinae</taxon>
        <taxon>Saguinus</taxon>
    </lineage>
</organism>
<evidence type="ECO:0000313" key="2">
    <source>
        <dbReference type="Proteomes" id="UP001266305"/>
    </source>
</evidence>
<sequence length="131" mass="15021">MPLNKRIAEQIEGYVAALNKGTVEQTFTAISLYAGILLKRPLNKRKAEQIEGCVASKVFPEFPFNTRVYLSKLNAHIDIRSLNKRKAEQIEGYVALVFKAEFLCYFLNKRKAEQIEGYVASVFKAEFLCYF</sequence>
<protein>
    <submittedName>
        <fullName evidence="1">Uncharacterized protein</fullName>
    </submittedName>
</protein>
<dbReference type="Proteomes" id="UP001266305">
    <property type="component" value="Unassembled WGS sequence"/>
</dbReference>
<evidence type="ECO:0000313" key="1">
    <source>
        <dbReference type="EMBL" id="KAK2081654.1"/>
    </source>
</evidence>
<comment type="caution">
    <text evidence="1">The sequence shown here is derived from an EMBL/GenBank/DDBJ whole genome shotgun (WGS) entry which is preliminary data.</text>
</comment>
<reference evidence="1 2" key="1">
    <citation type="submission" date="2023-05" db="EMBL/GenBank/DDBJ databases">
        <title>B98-5 Cell Line De Novo Hybrid Assembly: An Optical Mapping Approach.</title>
        <authorList>
            <person name="Kananen K."/>
            <person name="Auerbach J.A."/>
            <person name="Kautto E."/>
            <person name="Blachly J.S."/>
        </authorList>
    </citation>
    <scope>NUCLEOTIDE SEQUENCE [LARGE SCALE GENOMIC DNA]</scope>
    <source>
        <strain evidence="1">B95-8</strain>
        <tissue evidence="1">Cell line</tissue>
    </source>
</reference>
<name>A0ABQ9TAA5_SAGOE</name>
<dbReference type="EMBL" id="JASSZA010000159">
    <property type="protein sequence ID" value="KAK2081654.1"/>
    <property type="molecule type" value="Genomic_DNA"/>
</dbReference>